<dbReference type="Pfam" id="PF00528">
    <property type="entry name" value="BPD_transp_1"/>
    <property type="match status" value="1"/>
</dbReference>
<dbReference type="Gene3D" id="1.10.3720.10">
    <property type="entry name" value="MetI-like"/>
    <property type="match status" value="1"/>
</dbReference>
<dbReference type="InterPro" id="IPR035906">
    <property type="entry name" value="MetI-like_sf"/>
</dbReference>
<feature type="transmembrane region" description="Helical" evidence="7">
    <location>
        <begin position="174"/>
        <end position="196"/>
    </location>
</feature>
<dbReference type="Proteomes" id="UP000190037">
    <property type="component" value="Unassembled WGS sequence"/>
</dbReference>
<gene>
    <name evidence="10" type="ORF">B4N89_18120</name>
</gene>
<dbReference type="InterPro" id="IPR000515">
    <property type="entry name" value="MetI-like"/>
</dbReference>
<accession>A0A1T3P0F6</accession>
<feature type="region of interest" description="Disordered" evidence="8">
    <location>
        <begin position="1"/>
        <end position="31"/>
    </location>
</feature>
<evidence type="ECO:0000256" key="7">
    <source>
        <dbReference type="RuleBase" id="RU363032"/>
    </source>
</evidence>
<feature type="transmembrane region" description="Helical" evidence="7">
    <location>
        <begin position="208"/>
        <end position="227"/>
    </location>
</feature>
<dbReference type="InterPro" id="IPR050366">
    <property type="entry name" value="BP-dependent_transpt_permease"/>
</dbReference>
<dbReference type="PANTHER" id="PTHR43386:SF1">
    <property type="entry name" value="D,D-DIPEPTIDE TRANSPORT SYSTEM PERMEASE PROTEIN DDPC-RELATED"/>
    <property type="match status" value="1"/>
</dbReference>
<dbReference type="PROSITE" id="PS50928">
    <property type="entry name" value="ABC_TM1"/>
    <property type="match status" value="1"/>
</dbReference>
<evidence type="ECO:0000256" key="6">
    <source>
        <dbReference type="ARBA" id="ARBA00023136"/>
    </source>
</evidence>
<evidence type="ECO:0000256" key="3">
    <source>
        <dbReference type="ARBA" id="ARBA00022475"/>
    </source>
</evidence>
<feature type="domain" description="ABC transmembrane type-1" evidence="9">
    <location>
        <begin position="132"/>
        <end position="334"/>
    </location>
</feature>
<dbReference type="STRING" id="159449.B4N89_18120"/>
<evidence type="ECO:0000256" key="2">
    <source>
        <dbReference type="ARBA" id="ARBA00022448"/>
    </source>
</evidence>
<dbReference type="EMBL" id="MWQN01000001">
    <property type="protein sequence ID" value="OPC82599.1"/>
    <property type="molecule type" value="Genomic_DNA"/>
</dbReference>
<evidence type="ECO:0000256" key="4">
    <source>
        <dbReference type="ARBA" id="ARBA00022692"/>
    </source>
</evidence>
<reference evidence="10 11" key="1">
    <citation type="submission" date="2017-03" db="EMBL/GenBank/DDBJ databases">
        <title>Draft genome sequence of Streptomyces scabrisporus NF3, endophyte isolated from Amphipterygium adstringens.</title>
        <authorList>
            <person name="Vazquez M."/>
            <person name="Ceapa C.D."/>
            <person name="Rodriguez Luna D."/>
            <person name="Sanchez Esquivel S."/>
        </authorList>
    </citation>
    <scope>NUCLEOTIDE SEQUENCE [LARGE SCALE GENOMIC DNA]</scope>
    <source>
        <strain evidence="10 11">NF3</strain>
    </source>
</reference>
<proteinExistence type="inferred from homology"/>
<organism evidence="10 11">
    <name type="scientific">Embleya scabrispora</name>
    <dbReference type="NCBI Taxonomy" id="159449"/>
    <lineage>
        <taxon>Bacteria</taxon>
        <taxon>Bacillati</taxon>
        <taxon>Actinomycetota</taxon>
        <taxon>Actinomycetes</taxon>
        <taxon>Kitasatosporales</taxon>
        <taxon>Streptomycetaceae</taxon>
        <taxon>Embleya</taxon>
    </lineage>
</organism>
<dbReference type="RefSeq" id="WP_078976866.1">
    <property type="nucleotide sequence ID" value="NZ_MWQN01000001.1"/>
</dbReference>
<dbReference type="OrthoDB" id="9812701at2"/>
<evidence type="ECO:0000259" key="9">
    <source>
        <dbReference type="PROSITE" id="PS50928"/>
    </source>
</evidence>
<feature type="transmembrane region" description="Helical" evidence="7">
    <location>
        <begin position="56"/>
        <end position="75"/>
    </location>
</feature>
<dbReference type="PANTHER" id="PTHR43386">
    <property type="entry name" value="OLIGOPEPTIDE TRANSPORT SYSTEM PERMEASE PROTEIN APPC"/>
    <property type="match status" value="1"/>
</dbReference>
<comment type="subcellular location">
    <subcellularLocation>
        <location evidence="1 7">Cell membrane</location>
        <topology evidence="1 7">Multi-pass membrane protein</topology>
    </subcellularLocation>
</comment>
<keyword evidence="6 7" id="KW-0472">Membrane</keyword>
<dbReference type="Pfam" id="PF12911">
    <property type="entry name" value="OppC_N"/>
    <property type="match status" value="1"/>
</dbReference>
<name>A0A1T3P0F6_9ACTN</name>
<feature type="transmembrane region" description="Helical" evidence="7">
    <location>
        <begin position="136"/>
        <end position="162"/>
    </location>
</feature>
<evidence type="ECO:0000313" key="10">
    <source>
        <dbReference type="EMBL" id="OPC82599.1"/>
    </source>
</evidence>
<dbReference type="AlphaFoldDB" id="A0A1T3P0F6"/>
<evidence type="ECO:0000313" key="11">
    <source>
        <dbReference type="Proteomes" id="UP000190037"/>
    </source>
</evidence>
<keyword evidence="5 7" id="KW-1133">Transmembrane helix</keyword>
<keyword evidence="4 7" id="KW-0812">Transmembrane</keyword>
<dbReference type="GO" id="GO:0005886">
    <property type="term" value="C:plasma membrane"/>
    <property type="evidence" value="ECO:0007669"/>
    <property type="project" value="UniProtKB-SubCell"/>
</dbReference>
<protein>
    <submittedName>
        <fullName evidence="10">ABC transporter permease</fullName>
    </submittedName>
</protein>
<comment type="similarity">
    <text evidence="7">Belongs to the binding-protein-dependent transport system permease family.</text>
</comment>
<evidence type="ECO:0000256" key="5">
    <source>
        <dbReference type="ARBA" id="ARBA00022989"/>
    </source>
</evidence>
<evidence type="ECO:0000256" key="1">
    <source>
        <dbReference type="ARBA" id="ARBA00004651"/>
    </source>
</evidence>
<comment type="caution">
    <text evidence="10">The sequence shown here is derived from an EMBL/GenBank/DDBJ whole genome shotgun (WGS) entry which is preliminary data.</text>
</comment>
<keyword evidence="2 7" id="KW-0813">Transport</keyword>
<sequence length="347" mass="37440">MTMQPQLVPEAGGSPNPGTPDSPLSEAGVAAAPQEVVGRSPGQLAWRRFRKDRSGVISASIVIFFFLIAFAAPLIEKLYGKDPYTRYGQIHPGLLNEVGAPIAPNGGISGEHWFGIEPAVGRDVLMQLVYGIRTSLLLAVVVVIIVTVVGTILGITAGYLGGKVDYVISRVIDTLLAMPSQLFFIAFTPIVLALFVSERETTPTMLRATALIIVLSMFGWTRIARVLRGQVLSMREREFIEAAKVSGAGSGRIIFKELLPNLWTPILIIATLDLPTLVTTEAALSFLGVGMTEPTPDWGRMINKGFEGMQSDVTYLAFPAIAMVIFVLAFNLLGDSVRDALDPKSNR</sequence>
<dbReference type="InterPro" id="IPR025966">
    <property type="entry name" value="OppC_N"/>
</dbReference>
<dbReference type="SUPFAM" id="SSF161098">
    <property type="entry name" value="MetI-like"/>
    <property type="match status" value="1"/>
</dbReference>
<dbReference type="GO" id="GO:0055085">
    <property type="term" value="P:transmembrane transport"/>
    <property type="evidence" value="ECO:0007669"/>
    <property type="project" value="InterPro"/>
</dbReference>
<evidence type="ECO:0000256" key="8">
    <source>
        <dbReference type="SAM" id="MobiDB-lite"/>
    </source>
</evidence>
<keyword evidence="11" id="KW-1185">Reference proteome</keyword>
<keyword evidence="3" id="KW-1003">Cell membrane</keyword>
<feature type="transmembrane region" description="Helical" evidence="7">
    <location>
        <begin position="313"/>
        <end position="333"/>
    </location>
</feature>
<dbReference type="CDD" id="cd06261">
    <property type="entry name" value="TM_PBP2"/>
    <property type="match status" value="1"/>
</dbReference>